<evidence type="ECO:0000313" key="2">
    <source>
        <dbReference type="Proteomes" id="UP000036850"/>
    </source>
</evidence>
<proteinExistence type="predicted"/>
<gene>
    <name evidence="1" type="ORF">AC626_18985</name>
</gene>
<reference evidence="2" key="1">
    <citation type="submission" date="2015-07" db="EMBL/GenBank/DDBJ databases">
        <title>Draft genome sequence of a Pseudoalteromonas rubra strain, OCN096, isolated from Kaneohe Bay, Oahu, Hawaii.</title>
        <authorList>
            <person name="Beurmann S."/>
            <person name="Ushijima B."/>
            <person name="Belcaid M."/>
            <person name="Callahan S.M."/>
            <person name="Aeby G.S."/>
        </authorList>
    </citation>
    <scope>NUCLEOTIDE SEQUENCE [LARGE SCALE GENOMIC DNA]</scope>
    <source>
        <strain evidence="2">OCN096</strain>
    </source>
</reference>
<sequence>MLSTLIYIERKMPAQTKITEDVQFKIERLIRLWEGKLTWELLTQKIYMDMGIKVSRQTLEGYNSIYIAYRNQKELLRGVSQKTPKSVSLKEVNLIKRVEVLEAELQIKEKIINEQKRFLQRILQNATEIPALKGNLDALISARPEDKL</sequence>
<protein>
    <submittedName>
        <fullName evidence="1">Uncharacterized protein</fullName>
    </submittedName>
</protein>
<comment type="caution">
    <text evidence="1">The sequence shown here is derived from an EMBL/GenBank/DDBJ whole genome shotgun (WGS) entry which is preliminary data.</text>
</comment>
<accession>A0A0L0ENS1</accession>
<name>A0A0L0ENS1_9GAMM</name>
<evidence type="ECO:0000313" key="1">
    <source>
        <dbReference type="EMBL" id="KNC66117.1"/>
    </source>
</evidence>
<dbReference type="PATRIC" id="fig|43658.6.peg.1528"/>
<organism evidence="1 2">
    <name type="scientific">Pseudoalteromonas rubra</name>
    <dbReference type="NCBI Taxonomy" id="43658"/>
    <lineage>
        <taxon>Bacteria</taxon>
        <taxon>Pseudomonadati</taxon>
        <taxon>Pseudomonadota</taxon>
        <taxon>Gammaproteobacteria</taxon>
        <taxon>Alteromonadales</taxon>
        <taxon>Pseudoalteromonadaceae</taxon>
        <taxon>Pseudoalteromonas</taxon>
    </lineage>
</organism>
<dbReference type="Proteomes" id="UP000036850">
    <property type="component" value="Unassembled WGS sequence"/>
</dbReference>
<dbReference type="AlphaFoldDB" id="A0A0L0ENS1"/>
<dbReference type="EMBL" id="LFZX01000185">
    <property type="protein sequence ID" value="KNC66117.1"/>
    <property type="molecule type" value="Genomic_DNA"/>
</dbReference>